<keyword evidence="1" id="KW-0004">4Fe-4S</keyword>
<dbReference type="GO" id="GO:0005886">
    <property type="term" value="C:plasma membrane"/>
    <property type="evidence" value="ECO:0007669"/>
    <property type="project" value="TreeGrafter"/>
</dbReference>
<dbReference type="GO" id="GO:0016491">
    <property type="term" value="F:oxidoreductase activity"/>
    <property type="evidence" value="ECO:0007669"/>
    <property type="project" value="UniProtKB-KW"/>
</dbReference>
<dbReference type="PANTHER" id="PTHR43255">
    <property type="entry name" value="IRON-SULFUR-BINDING OXIDOREDUCTASE FADF-RELATED-RELATED"/>
    <property type="match status" value="1"/>
</dbReference>
<evidence type="ECO:0000313" key="10">
    <source>
        <dbReference type="Proteomes" id="UP000595220"/>
    </source>
</evidence>
<gene>
    <name evidence="9" type="ORF">I6H42_06780</name>
</gene>
<dbReference type="PROSITE" id="PS00198">
    <property type="entry name" value="4FE4S_FER_1"/>
    <property type="match status" value="2"/>
</dbReference>
<feature type="transmembrane region" description="Helical" evidence="7">
    <location>
        <begin position="74"/>
        <end position="95"/>
    </location>
</feature>
<keyword evidence="4" id="KW-0408">Iron</keyword>
<protein>
    <submittedName>
        <fullName evidence="9">(Fe-S)-binding protein</fullName>
    </submittedName>
</protein>
<feature type="transmembrane region" description="Helical" evidence="7">
    <location>
        <begin position="240"/>
        <end position="263"/>
    </location>
</feature>
<feature type="region of interest" description="Disordered" evidence="6">
    <location>
        <begin position="662"/>
        <end position="688"/>
    </location>
</feature>
<evidence type="ECO:0000256" key="4">
    <source>
        <dbReference type="ARBA" id="ARBA00023004"/>
    </source>
</evidence>
<dbReference type="Gene3D" id="1.10.1060.10">
    <property type="entry name" value="Alpha-helical ferredoxin"/>
    <property type="match status" value="2"/>
</dbReference>
<dbReference type="InterPro" id="IPR004017">
    <property type="entry name" value="Cys_rich_dom"/>
</dbReference>
<dbReference type="GO" id="GO:0046872">
    <property type="term" value="F:metal ion binding"/>
    <property type="evidence" value="ECO:0007669"/>
    <property type="project" value="UniProtKB-KW"/>
</dbReference>
<evidence type="ECO:0000256" key="6">
    <source>
        <dbReference type="SAM" id="MobiDB-lite"/>
    </source>
</evidence>
<keyword evidence="10" id="KW-1185">Reference proteome</keyword>
<keyword evidence="7" id="KW-1133">Transmembrane helix</keyword>
<evidence type="ECO:0000259" key="8">
    <source>
        <dbReference type="PROSITE" id="PS51379"/>
    </source>
</evidence>
<evidence type="ECO:0000256" key="3">
    <source>
        <dbReference type="ARBA" id="ARBA00023002"/>
    </source>
</evidence>
<feature type="transmembrane region" description="Helical" evidence="7">
    <location>
        <begin position="196"/>
        <end position="220"/>
    </location>
</feature>
<dbReference type="InterPro" id="IPR017896">
    <property type="entry name" value="4Fe4S_Fe-S-bd"/>
</dbReference>
<dbReference type="PROSITE" id="PS51379">
    <property type="entry name" value="4FE4S_FER_2"/>
    <property type="match status" value="2"/>
</dbReference>
<feature type="transmembrane region" description="Helical" evidence="7">
    <location>
        <begin position="115"/>
        <end position="134"/>
    </location>
</feature>
<organism evidence="9 10">
    <name type="scientific">Schaalia meyeri</name>
    <dbReference type="NCBI Taxonomy" id="52773"/>
    <lineage>
        <taxon>Bacteria</taxon>
        <taxon>Bacillati</taxon>
        <taxon>Actinomycetota</taxon>
        <taxon>Actinomycetes</taxon>
        <taxon>Actinomycetales</taxon>
        <taxon>Actinomycetaceae</taxon>
        <taxon>Schaalia</taxon>
    </lineage>
</organism>
<keyword evidence="2" id="KW-0479">Metal-binding</keyword>
<feature type="domain" description="4Fe-4S ferredoxin-type" evidence="8">
    <location>
        <begin position="347"/>
        <end position="377"/>
    </location>
</feature>
<dbReference type="InterPro" id="IPR051460">
    <property type="entry name" value="HdrC_iron-sulfur_subunit"/>
</dbReference>
<keyword evidence="3" id="KW-0560">Oxidoreductase</keyword>
<feature type="transmembrane region" description="Helical" evidence="7">
    <location>
        <begin position="6"/>
        <end position="26"/>
    </location>
</feature>
<accession>A0AAQ0BX77</accession>
<evidence type="ECO:0000256" key="7">
    <source>
        <dbReference type="SAM" id="Phobius"/>
    </source>
</evidence>
<evidence type="ECO:0000256" key="1">
    <source>
        <dbReference type="ARBA" id="ARBA00022485"/>
    </source>
</evidence>
<dbReference type="InterPro" id="IPR009051">
    <property type="entry name" value="Helical_ferredxn"/>
</dbReference>
<evidence type="ECO:0000256" key="5">
    <source>
        <dbReference type="ARBA" id="ARBA00023014"/>
    </source>
</evidence>
<keyword evidence="5" id="KW-0411">Iron-sulfur</keyword>
<dbReference type="EMBL" id="CP066065">
    <property type="protein sequence ID" value="QQC43493.1"/>
    <property type="molecule type" value="Genomic_DNA"/>
</dbReference>
<reference evidence="9 10" key="1">
    <citation type="submission" date="2020-12" db="EMBL/GenBank/DDBJ databases">
        <title>FDA dAtabase for Regulatory Grade micrObial Sequences (FDA-ARGOS): Supporting development and validation of Infectious Disease Dx tests.</title>
        <authorList>
            <person name="Sproer C."/>
            <person name="Gronow S."/>
            <person name="Severitt S."/>
            <person name="Schroder I."/>
            <person name="Tallon L."/>
            <person name="Sadzewicz L."/>
            <person name="Zhao X."/>
            <person name="Boylan J."/>
            <person name="Ott S."/>
            <person name="Bowen H."/>
            <person name="Vavikolanu K."/>
            <person name="Mehta A."/>
            <person name="Aluvathingal J."/>
            <person name="Nadendla S."/>
            <person name="Lowell S."/>
            <person name="Myers T."/>
            <person name="Yan Y."/>
            <person name="Sichtig H."/>
        </authorList>
    </citation>
    <scope>NUCLEOTIDE SEQUENCE [LARGE SCALE GENOMIC DNA]</scope>
    <source>
        <strain evidence="9 10">FDAARGOS_985</strain>
    </source>
</reference>
<dbReference type="RefSeq" id="WP_074633355.1">
    <property type="nucleotide sequence ID" value="NZ_CP066065.1"/>
</dbReference>
<proteinExistence type="predicted"/>
<dbReference type="GO" id="GO:0051539">
    <property type="term" value="F:4 iron, 4 sulfur cluster binding"/>
    <property type="evidence" value="ECO:0007669"/>
    <property type="project" value="UniProtKB-KW"/>
</dbReference>
<dbReference type="InterPro" id="IPR017900">
    <property type="entry name" value="4Fe4S_Fe_S_CS"/>
</dbReference>
<evidence type="ECO:0000313" key="9">
    <source>
        <dbReference type="EMBL" id="QQC43493.1"/>
    </source>
</evidence>
<feature type="domain" description="4Fe-4S ferredoxin-type" evidence="8">
    <location>
        <begin position="449"/>
        <end position="481"/>
    </location>
</feature>
<sequence>MANPTLSAIMWGLALLVSALAAVSFARGLAHMWRTVASGKPAPGRLRPVGRRLWGVVSAALTHREFKGRPWIKAAHWLVMVSFPILFLTLITGYAQLRVQTFTLPLLGHFAPWEWLTEAFAWGGLIGIILLMVVRQRAGHGSAAEAALSNDDPDAAVTQADPRSPLPSSLPHPHPRDSSPRGLASRFLGSTRWQALFVEWVILIVCACVIALRALEFALFSVIPSLADRASALHFPLTAWLGSLCASAAASSSATLANAIVVVSAIKVITSMTWLTVVGVQTGMGVAWHRFVAVLNLYARRNADGTKSLGAADHMIIDGNPVTSEDDFDDVPEDTVLGVGTVDDFSWKARLDFYACTECGRCQELCPAWNTQKPLSPKLLIMSLRDHMESASSVQILEQEEGDQHLDDDQVLLDKGVPASPHSFDLVSALSLSGASGSEGVSPVTAPLVPGVVSEEVLWDCTNCGACVDQCPIDIEHIDHILDLRRHQVLMEGAFPRELGRAFRGMESKANPYNQSARKRMDWAKKLDFEVPVVGEDIEDASTVDYLFWVGCAGAYDDTAKKTSAAIAQLLHTAGVSFAVLGSGESCTGDPARRAGNEALFQMLAAQAIDTLNDAKPRTIVVSCAHCFNTIAGEYPELGGSFDVVHHTQLLNRLVRDGLLTPVASTPSPAGQADAHARDGSSTRATEPGVPLKVTYHDACFLGRHNRIYEPPRELVGSLPGVELVEMPRNRERAMCCGAGGAHAWFEETRGTRIADARIAEAAQAGADVVATACPFCTQMLGSASGASAGFISGDAPPRRSGGADDAPEPTGEAGGKLPEVRDVAVMLLEAVKRGQ</sequence>
<keyword evidence="7" id="KW-0472">Membrane</keyword>
<dbReference type="PANTHER" id="PTHR43255:SF1">
    <property type="entry name" value="IRON-SULFUR-BINDING OXIDOREDUCTASE FADF-RELATED"/>
    <property type="match status" value="1"/>
</dbReference>
<dbReference type="Proteomes" id="UP000595220">
    <property type="component" value="Chromosome"/>
</dbReference>
<dbReference type="SUPFAM" id="SSF46548">
    <property type="entry name" value="alpha-helical ferredoxin"/>
    <property type="match status" value="1"/>
</dbReference>
<dbReference type="Pfam" id="PF02754">
    <property type="entry name" value="CCG"/>
    <property type="match status" value="2"/>
</dbReference>
<evidence type="ECO:0000256" key="2">
    <source>
        <dbReference type="ARBA" id="ARBA00022723"/>
    </source>
</evidence>
<name>A0AAQ0BX77_9ACTO</name>
<feature type="region of interest" description="Disordered" evidence="6">
    <location>
        <begin position="792"/>
        <end position="819"/>
    </location>
</feature>
<feature type="region of interest" description="Disordered" evidence="6">
    <location>
        <begin position="145"/>
        <end position="181"/>
    </location>
</feature>
<keyword evidence="7" id="KW-0812">Transmembrane</keyword>
<dbReference type="Pfam" id="PF13187">
    <property type="entry name" value="Fer4_9"/>
    <property type="match status" value="1"/>
</dbReference>
<dbReference type="AlphaFoldDB" id="A0AAQ0BX77"/>